<accession>A0A7W3SUK7</accession>
<evidence type="ECO:0000313" key="1">
    <source>
        <dbReference type="EMBL" id="MBA9086517.1"/>
    </source>
</evidence>
<dbReference type="EMBL" id="JACJIP010000019">
    <property type="protein sequence ID" value="MBA9086517.1"/>
    <property type="molecule type" value="Genomic_DNA"/>
</dbReference>
<dbReference type="Proteomes" id="UP000567067">
    <property type="component" value="Unassembled WGS sequence"/>
</dbReference>
<organism evidence="1 2">
    <name type="scientific">Fontibacillus solani</name>
    <dbReference type="NCBI Taxonomy" id="1572857"/>
    <lineage>
        <taxon>Bacteria</taxon>
        <taxon>Bacillati</taxon>
        <taxon>Bacillota</taxon>
        <taxon>Bacilli</taxon>
        <taxon>Bacillales</taxon>
        <taxon>Paenibacillaceae</taxon>
        <taxon>Fontibacillus</taxon>
    </lineage>
</organism>
<comment type="caution">
    <text evidence="1">The sequence shown here is derived from an EMBL/GenBank/DDBJ whole genome shotgun (WGS) entry which is preliminary data.</text>
</comment>
<dbReference type="AlphaFoldDB" id="A0A7W3SUK7"/>
<name>A0A7W3SUK7_9BACL</name>
<evidence type="ECO:0000313" key="2">
    <source>
        <dbReference type="Proteomes" id="UP000567067"/>
    </source>
</evidence>
<sequence length="65" mass="7282">MNDVLYSKIYYVLKEAMPQVIEAPAEEKQAVVEKLVELGKAVKQPEIGGNGKSFFGKNLMLDFFS</sequence>
<proteinExistence type="predicted"/>
<gene>
    <name evidence="1" type="ORF">FHR92_002995</name>
</gene>
<protein>
    <submittedName>
        <fullName evidence="1">Uncharacterized protein</fullName>
    </submittedName>
</protein>
<dbReference type="RefSeq" id="WP_182536717.1">
    <property type="nucleotide sequence ID" value="NZ_JACJIP010000019.1"/>
</dbReference>
<keyword evidence="2" id="KW-1185">Reference proteome</keyword>
<reference evidence="1 2" key="1">
    <citation type="submission" date="2020-08" db="EMBL/GenBank/DDBJ databases">
        <title>Genomic Encyclopedia of Type Strains, Phase III (KMG-III): the genomes of soil and plant-associated and newly described type strains.</title>
        <authorList>
            <person name="Whitman W."/>
        </authorList>
    </citation>
    <scope>NUCLEOTIDE SEQUENCE [LARGE SCALE GENOMIC DNA]</scope>
    <source>
        <strain evidence="1 2">CECT 8693</strain>
    </source>
</reference>